<evidence type="ECO:0000256" key="4">
    <source>
        <dbReference type="ARBA" id="ARBA00005893"/>
    </source>
</evidence>
<dbReference type="SFLD" id="SFLDS00003">
    <property type="entry name" value="Haloacid_Dehalogenase"/>
    <property type="match status" value="1"/>
</dbReference>
<dbReference type="InterPro" id="IPR029044">
    <property type="entry name" value="Nucleotide-diphossugar_trans"/>
</dbReference>
<keyword evidence="11" id="KW-0548">Nucleotidyltransferase</keyword>
<dbReference type="PANTHER" id="PTHR21485">
    <property type="entry name" value="HAD SUPERFAMILY MEMBERS CMAS AND KDSC"/>
    <property type="match status" value="1"/>
</dbReference>
<protein>
    <recommendedName>
        <fullName evidence="7">N-acylneuraminate cytidylyltransferase</fullName>
        <ecNumber evidence="7">2.7.7.43</ecNumber>
    </recommendedName>
</protein>
<keyword evidence="8" id="KW-0479">Metal-binding</keyword>
<dbReference type="Proteomes" id="UP000813672">
    <property type="component" value="Unassembled WGS sequence"/>
</dbReference>
<dbReference type="GO" id="GO:0008781">
    <property type="term" value="F:N-acylneuraminate cytidylyltransferase activity"/>
    <property type="evidence" value="ECO:0007669"/>
    <property type="project" value="UniProtKB-EC"/>
</dbReference>
<dbReference type="PANTHER" id="PTHR21485:SF3">
    <property type="entry name" value="N-ACYLNEURAMINATE CYTIDYLYLTRANSFERASE"/>
    <property type="match status" value="1"/>
</dbReference>
<dbReference type="SUPFAM" id="SSF56784">
    <property type="entry name" value="HAD-like"/>
    <property type="match status" value="1"/>
</dbReference>
<comment type="catalytic activity">
    <reaction evidence="1">
        <text>an N-acylneuraminate + CTP = a CMP-N-acyl-beta-neuraminate + diphosphate</text>
        <dbReference type="Rhea" id="RHEA:11344"/>
        <dbReference type="ChEBI" id="CHEBI:33019"/>
        <dbReference type="ChEBI" id="CHEBI:37563"/>
        <dbReference type="ChEBI" id="CHEBI:60073"/>
        <dbReference type="ChEBI" id="CHEBI:68671"/>
        <dbReference type="EC" id="2.7.7.43"/>
    </reaction>
</comment>
<dbReference type="GO" id="GO:0046872">
    <property type="term" value="F:metal ion binding"/>
    <property type="evidence" value="ECO:0007669"/>
    <property type="project" value="UniProtKB-KW"/>
</dbReference>
<dbReference type="SUPFAM" id="SSF53448">
    <property type="entry name" value="Nucleotide-diphospho-sugar transferases"/>
    <property type="match status" value="1"/>
</dbReference>
<dbReference type="InterPro" id="IPR023214">
    <property type="entry name" value="HAD_sf"/>
</dbReference>
<keyword evidence="9" id="KW-0378">Hydrolase</keyword>
<dbReference type="Gene3D" id="3.40.50.1000">
    <property type="entry name" value="HAD superfamily/HAD-like"/>
    <property type="match status" value="1"/>
</dbReference>
<dbReference type="SFLD" id="SFLDG01136">
    <property type="entry name" value="C1.6:_Phosphoserine_Phosphatas"/>
    <property type="match status" value="1"/>
</dbReference>
<evidence type="ECO:0000256" key="5">
    <source>
        <dbReference type="ARBA" id="ARBA00010726"/>
    </source>
</evidence>
<accession>A0A9Q3WRM5</accession>
<dbReference type="EC" id="2.7.7.43" evidence="7"/>
<comment type="pathway">
    <text evidence="3">Amino-sugar metabolism; N-acetylneuraminate metabolism.</text>
</comment>
<comment type="similarity">
    <text evidence="4">Belongs to the KdsC family.</text>
</comment>
<reference evidence="11" key="1">
    <citation type="journal article" date="2021" name="Environ. Microbiol.">
        <title>Cryptic niche differentiation of novel sediment ecotypes of Rugeria pomeroyi correlates with nitrate respiration.</title>
        <authorList>
            <person name="Lin X."/>
            <person name="McNichol J."/>
            <person name="Chu X."/>
            <person name="Qian Y."/>
            <person name="Luo H."/>
        </authorList>
    </citation>
    <scope>NUCLEOTIDE SEQUENCE</scope>
    <source>
        <strain evidence="11">SZCCDBB064</strain>
    </source>
</reference>
<sequence>MTGTAPAPEATACIILARGGSKGIPGKNLRPVGGVSLIGRAVRAGRAAPSVGAVYVSTDDAAIAAEARLHGARIIHRPADLAGDTASSESGWLHALGPVRADLPALERLVFLQCTSPFTTGEDIEACLAAMRGQGADCAISVIEDHSFLWRPDAQGFGTGINHDETGPRMRRQDLPPAFRESGAIYCVRADAFERVGNRFCGRVALCPVDHPAVEIDSLRDLDLCSQLARSHGLDSPAADRLGRIRAVVMDFDGVHTDNLVITDQNGVESVRTSRGDGMGLSLLREAGHWRLMILSKERNPVVLRRAEKLRIEVQNATDDKVAALTGWLARHGLDWGQLLYVGNDINDRAAMERAGLSACPSDAHPEILGLADWILPHPGGHGALRAMADTLRAAPRAGQPDARK</sequence>
<keyword evidence="10" id="KW-0460">Magnesium</keyword>
<dbReference type="Pfam" id="PF08282">
    <property type="entry name" value="Hydrolase_3"/>
    <property type="match status" value="1"/>
</dbReference>
<dbReference type="CDD" id="cd02513">
    <property type="entry name" value="CMP-NeuAc_Synthase"/>
    <property type="match status" value="1"/>
</dbReference>
<name>A0A9Q3WRM5_9RHOB</name>
<evidence type="ECO:0000256" key="3">
    <source>
        <dbReference type="ARBA" id="ARBA00005141"/>
    </source>
</evidence>
<organism evidence="11 12">
    <name type="scientific">Ruegeria pomeroyi</name>
    <dbReference type="NCBI Taxonomy" id="89184"/>
    <lineage>
        <taxon>Bacteria</taxon>
        <taxon>Pseudomonadati</taxon>
        <taxon>Pseudomonadota</taxon>
        <taxon>Alphaproteobacteria</taxon>
        <taxon>Rhodobacterales</taxon>
        <taxon>Roseobacteraceae</taxon>
        <taxon>Ruegeria</taxon>
    </lineage>
</organism>
<gene>
    <name evidence="11" type="ORF">KBY27_21610</name>
</gene>
<comment type="cofactor">
    <cofactor evidence="2">
        <name>Mg(2+)</name>
        <dbReference type="ChEBI" id="CHEBI:18420"/>
    </cofactor>
</comment>
<evidence type="ECO:0000256" key="7">
    <source>
        <dbReference type="ARBA" id="ARBA00012491"/>
    </source>
</evidence>
<keyword evidence="11" id="KW-0808">Transferase</keyword>
<dbReference type="RefSeq" id="WP_234222005.1">
    <property type="nucleotide sequence ID" value="NZ_JAGQAF010000020.1"/>
</dbReference>
<evidence type="ECO:0000256" key="6">
    <source>
        <dbReference type="ARBA" id="ARBA00011881"/>
    </source>
</evidence>
<dbReference type="InterPro" id="IPR050793">
    <property type="entry name" value="CMP-NeuNAc_synthase"/>
</dbReference>
<proteinExistence type="inferred from homology"/>
<evidence type="ECO:0000256" key="2">
    <source>
        <dbReference type="ARBA" id="ARBA00001946"/>
    </source>
</evidence>
<dbReference type="Pfam" id="PF02348">
    <property type="entry name" value="CTP_transf_3"/>
    <property type="match status" value="1"/>
</dbReference>
<comment type="subunit">
    <text evidence="6">Homotetramer.</text>
</comment>
<evidence type="ECO:0000313" key="11">
    <source>
        <dbReference type="EMBL" id="MCE8540068.1"/>
    </source>
</evidence>
<dbReference type="EMBL" id="JAGQAF010000020">
    <property type="protein sequence ID" value="MCE8540068.1"/>
    <property type="molecule type" value="Genomic_DNA"/>
</dbReference>
<dbReference type="InterPro" id="IPR010023">
    <property type="entry name" value="KdsC_fam"/>
</dbReference>
<evidence type="ECO:0000256" key="8">
    <source>
        <dbReference type="ARBA" id="ARBA00022723"/>
    </source>
</evidence>
<dbReference type="InterPro" id="IPR003329">
    <property type="entry name" value="Cytidylyl_trans"/>
</dbReference>
<dbReference type="InterPro" id="IPR036412">
    <property type="entry name" value="HAD-like_sf"/>
</dbReference>
<evidence type="ECO:0000313" key="12">
    <source>
        <dbReference type="Proteomes" id="UP000813672"/>
    </source>
</evidence>
<comment type="similarity">
    <text evidence="5">Belongs to the CMP-NeuNAc synthase family.</text>
</comment>
<comment type="caution">
    <text evidence="11">The sequence shown here is derived from an EMBL/GenBank/DDBJ whole genome shotgun (WGS) entry which is preliminary data.</text>
</comment>
<dbReference type="Gene3D" id="3.90.550.10">
    <property type="entry name" value="Spore Coat Polysaccharide Biosynthesis Protein SpsA, Chain A"/>
    <property type="match status" value="1"/>
</dbReference>
<evidence type="ECO:0000256" key="1">
    <source>
        <dbReference type="ARBA" id="ARBA00001862"/>
    </source>
</evidence>
<evidence type="ECO:0000256" key="10">
    <source>
        <dbReference type="ARBA" id="ARBA00022842"/>
    </source>
</evidence>
<dbReference type="SFLD" id="SFLDG01138">
    <property type="entry name" value="C1.6.2:_Deoxy-d-mannose-octulo"/>
    <property type="match status" value="1"/>
</dbReference>
<evidence type="ECO:0000256" key="9">
    <source>
        <dbReference type="ARBA" id="ARBA00022801"/>
    </source>
</evidence>
<dbReference type="GO" id="GO:0016788">
    <property type="term" value="F:hydrolase activity, acting on ester bonds"/>
    <property type="evidence" value="ECO:0007669"/>
    <property type="project" value="InterPro"/>
</dbReference>
<dbReference type="AlphaFoldDB" id="A0A9Q3WRM5"/>